<comment type="function">
    <text evidence="3">Purine nucleoside enzyme that catalyzes the phosphorolysis of adenosine and inosine nucleosides, yielding D-ribose 1-phosphate and the respective free bases, adenine and hypoxanthine. Also catalyzes the phosphorolysis of S-methyl-5'-thioadenosine into adenine and S-methyl-5-thio-alpha-D-ribose 1-phosphate. Also has adenosine deaminase activity.</text>
</comment>
<comment type="similarity">
    <text evidence="4 12">Belongs to the purine nucleoside phosphorylase YfiH/LACC1 family.</text>
</comment>
<comment type="catalytic activity">
    <reaction evidence="11">
        <text>S-methyl-5'-thioadenosine + phosphate = 5-(methylsulfanyl)-alpha-D-ribose 1-phosphate + adenine</text>
        <dbReference type="Rhea" id="RHEA:11852"/>
        <dbReference type="ChEBI" id="CHEBI:16708"/>
        <dbReference type="ChEBI" id="CHEBI:17509"/>
        <dbReference type="ChEBI" id="CHEBI:43474"/>
        <dbReference type="ChEBI" id="CHEBI:58533"/>
        <dbReference type="EC" id="2.4.2.28"/>
    </reaction>
    <physiologicalReaction direction="left-to-right" evidence="11">
        <dbReference type="Rhea" id="RHEA:11853"/>
    </physiologicalReaction>
</comment>
<dbReference type="AlphaFoldDB" id="A0A917H788"/>
<keyword evidence="7" id="KW-0378">Hydrolase</keyword>
<evidence type="ECO:0000256" key="1">
    <source>
        <dbReference type="ARBA" id="ARBA00000553"/>
    </source>
</evidence>
<gene>
    <name evidence="13" type="ORF">GCM10011398_12120</name>
</gene>
<organism evidence="13 14">
    <name type="scientific">Virgibacillus oceani</name>
    <dbReference type="NCBI Taxonomy" id="1479511"/>
    <lineage>
        <taxon>Bacteria</taxon>
        <taxon>Bacillati</taxon>
        <taxon>Bacillota</taxon>
        <taxon>Bacilli</taxon>
        <taxon>Bacillales</taxon>
        <taxon>Bacillaceae</taxon>
        <taxon>Virgibacillus</taxon>
    </lineage>
</organism>
<dbReference type="EMBL" id="BMFR01000003">
    <property type="protein sequence ID" value="GGG69693.1"/>
    <property type="molecule type" value="Genomic_DNA"/>
</dbReference>
<dbReference type="InterPro" id="IPR003730">
    <property type="entry name" value="Cu_polyphenol_OxRdtase"/>
</dbReference>
<dbReference type="PANTHER" id="PTHR30616">
    <property type="entry name" value="UNCHARACTERIZED PROTEIN YFIH"/>
    <property type="match status" value="1"/>
</dbReference>
<protein>
    <recommendedName>
        <fullName evidence="12">Purine nucleoside phosphorylase</fullName>
    </recommendedName>
</protein>
<accession>A0A917H788</accession>
<dbReference type="PANTHER" id="PTHR30616:SF2">
    <property type="entry name" value="PURINE NUCLEOSIDE PHOSPHORYLASE LACC1"/>
    <property type="match status" value="1"/>
</dbReference>
<evidence type="ECO:0000313" key="13">
    <source>
        <dbReference type="EMBL" id="GGG69693.1"/>
    </source>
</evidence>
<evidence type="ECO:0000256" key="7">
    <source>
        <dbReference type="ARBA" id="ARBA00022801"/>
    </source>
</evidence>
<dbReference type="Pfam" id="PF02578">
    <property type="entry name" value="Cu-oxidase_4"/>
    <property type="match status" value="1"/>
</dbReference>
<comment type="cofactor">
    <cofactor evidence="2">
        <name>Zn(2+)</name>
        <dbReference type="ChEBI" id="CHEBI:29105"/>
    </cofactor>
</comment>
<evidence type="ECO:0000256" key="12">
    <source>
        <dbReference type="RuleBase" id="RU361274"/>
    </source>
</evidence>
<evidence type="ECO:0000256" key="3">
    <source>
        <dbReference type="ARBA" id="ARBA00003215"/>
    </source>
</evidence>
<comment type="catalytic activity">
    <reaction evidence="1">
        <text>inosine + phosphate = alpha-D-ribose 1-phosphate + hypoxanthine</text>
        <dbReference type="Rhea" id="RHEA:27646"/>
        <dbReference type="ChEBI" id="CHEBI:17368"/>
        <dbReference type="ChEBI" id="CHEBI:17596"/>
        <dbReference type="ChEBI" id="CHEBI:43474"/>
        <dbReference type="ChEBI" id="CHEBI:57720"/>
        <dbReference type="EC" id="2.4.2.1"/>
    </reaction>
    <physiologicalReaction direction="left-to-right" evidence="1">
        <dbReference type="Rhea" id="RHEA:27647"/>
    </physiologicalReaction>
</comment>
<dbReference type="Proteomes" id="UP000622860">
    <property type="component" value="Unassembled WGS sequence"/>
</dbReference>
<keyword evidence="8" id="KW-0862">Zinc</keyword>
<comment type="catalytic activity">
    <reaction evidence="10">
        <text>adenosine + phosphate = alpha-D-ribose 1-phosphate + adenine</text>
        <dbReference type="Rhea" id="RHEA:27642"/>
        <dbReference type="ChEBI" id="CHEBI:16335"/>
        <dbReference type="ChEBI" id="CHEBI:16708"/>
        <dbReference type="ChEBI" id="CHEBI:43474"/>
        <dbReference type="ChEBI" id="CHEBI:57720"/>
        <dbReference type="EC" id="2.4.2.1"/>
    </reaction>
    <physiologicalReaction direction="left-to-right" evidence="10">
        <dbReference type="Rhea" id="RHEA:27643"/>
    </physiologicalReaction>
</comment>
<dbReference type="CDD" id="cd16833">
    <property type="entry name" value="YfiH"/>
    <property type="match status" value="1"/>
</dbReference>
<evidence type="ECO:0000256" key="6">
    <source>
        <dbReference type="ARBA" id="ARBA00022723"/>
    </source>
</evidence>
<reference evidence="13" key="1">
    <citation type="journal article" date="2014" name="Int. J. Syst. Evol. Microbiol.">
        <title>Complete genome sequence of Corynebacterium casei LMG S-19264T (=DSM 44701T), isolated from a smear-ripened cheese.</title>
        <authorList>
            <consortium name="US DOE Joint Genome Institute (JGI-PGF)"/>
            <person name="Walter F."/>
            <person name="Albersmeier A."/>
            <person name="Kalinowski J."/>
            <person name="Ruckert C."/>
        </authorList>
    </citation>
    <scope>NUCLEOTIDE SEQUENCE</scope>
    <source>
        <strain evidence="13">CGMCC 1.12754</strain>
    </source>
</reference>
<sequence length="269" mass="30185">MSEAFIQKDISYLHIKSWQDLNPNLRVGFTTRNGGYSKGSFQSLNMGLHVSDDYDDCLNNRQQLANKIEFPLNDWVSGEQIHSNQVKEIGIPDKGKGAVSYQDALKGIDGMITNQAGILCTAFFADCVPLFFFDPVSNYIGIAHAGWKGSVNRIAEKMVLKLQHSGVDIANLLVAIGPCISEESYEVDEHVISHIPNELAEKTAVKTKHHHYLLDLKQLNVEILLQCGILRNNIEVTNFCTLRDESLFFSHRRDKGKTGRMLGYIGYKP</sequence>
<dbReference type="Gene3D" id="3.60.140.10">
    <property type="entry name" value="CNF1/YfiH-like putative cysteine hydrolases"/>
    <property type="match status" value="1"/>
</dbReference>
<evidence type="ECO:0000256" key="8">
    <source>
        <dbReference type="ARBA" id="ARBA00022833"/>
    </source>
</evidence>
<reference evidence="13" key="2">
    <citation type="submission" date="2020-09" db="EMBL/GenBank/DDBJ databases">
        <authorList>
            <person name="Sun Q."/>
            <person name="Zhou Y."/>
        </authorList>
    </citation>
    <scope>NUCLEOTIDE SEQUENCE</scope>
    <source>
        <strain evidence="13">CGMCC 1.12754</strain>
    </source>
</reference>
<proteinExistence type="inferred from homology"/>
<dbReference type="GO" id="GO:0016787">
    <property type="term" value="F:hydrolase activity"/>
    <property type="evidence" value="ECO:0007669"/>
    <property type="project" value="UniProtKB-KW"/>
</dbReference>
<evidence type="ECO:0000256" key="10">
    <source>
        <dbReference type="ARBA" id="ARBA00048968"/>
    </source>
</evidence>
<evidence type="ECO:0000256" key="9">
    <source>
        <dbReference type="ARBA" id="ARBA00047989"/>
    </source>
</evidence>
<dbReference type="NCBIfam" id="TIGR00726">
    <property type="entry name" value="peptidoglycan editing factor PgeF"/>
    <property type="match status" value="1"/>
</dbReference>
<dbReference type="InterPro" id="IPR038371">
    <property type="entry name" value="Cu_polyphenol_OxRdtase_sf"/>
</dbReference>
<dbReference type="SUPFAM" id="SSF64438">
    <property type="entry name" value="CNF1/YfiH-like putative cysteine hydrolases"/>
    <property type="match status" value="1"/>
</dbReference>
<evidence type="ECO:0000313" key="14">
    <source>
        <dbReference type="Proteomes" id="UP000622860"/>
    </source>
</evidence>
<keyword evidence="14" id="KW-1185">Reference proteome</keyword>
<comment type="caution">
    <text evidence="13">The sequence shown here is derived from an EMBL/GenBank/DDBJ whole genome shotgun (WGS) entry which is preliminary data.</text>
</comment>
<dbReference type="InterPro" id="IPR011324">
    <property type="entry name" value="Cytotoxic_necrot_fac-like_cat"/>
</dbReference>
<evidence type="ECO:0000256" key="5">
    <source>
        <dbReference type="ARBA" id="ARBA00022679"/>
    </source>
</evidence>
<evidence type="ECO:0000256" key="4">
    <source>
        <dbReference type="ARBA" id="ARBA00007353"/>
    </source>
</evidence>
<keyword evidence="6" id="KW-0479">Metal-binding</keyword>
<dbReference type="GO" id="GO:0005507">
    <property type="term" value="F:copper ion binding"/>
    <property type="evidence" value="ECO:0007669"/>
    <property type="project" value="TreeGrafter"/>
</dbReference>
<dbReference type="RefSeq" id="WP_188454474.1">
    <property type="nucleotide sequence ID" value="NZ_BMFR01000003.1"/>
</dbReference>
<keyword evidence="5" id="KW-0808">Transferase</keyword>
<dbReference type="GO" id="GO:0017061">
    <property type="term" value="F:S-methyl-5-thioadenosine phosphorylase activity"/>
    <property type="evidence" value="ECO:0007669"/>
    <property type="project" value="UniProtKB-EC"/>
</dbReference>
<evidence type="ECO:0000256" key="11">
    <source>
        <dbReference type="ARBA" id="ARBA00049893"/>
    </source>
</evidence>
<name>A0A917H788_9BACI</name>
<evidence type="ECO:0000256" key="2">
    <source>
        <dbReference type="ARBA" id="ARBA00001947"/>
    </source>
</evidence>
<comment type="catalytic activity">
    <reaction evidence="9">
        <text>adenosine + H2O + H(+) = inosine + NH4(+)</text>
        <dbReference type="Rhea" id="RHEA:24408"/>
        <dbReference type="ChEBI" id="CHEBI:15377"/>
        <dbReference type="ChEBI" id="CHEBI:15378"/>
        <dbReference type="ChEBI" id="CHEBI:16335"/>
        <dbReference type="ChEBI" id="CHEBI:17596"/>
        <dbReference type="ChEBI" id="CHEBI:28938"/>
        <dbReference type="EC" id="3.5.4.4"/>
    </reaction>
    <physiologicalReaction direction="left-to-right" evidence="9">
        <dbReference type="Rhea" id="RHEA:24409"/>
    </physiologicalReaction>
</comment>